<dbReference type="AlphaFoldDB" id="A0AAN9JY95"/>
<evidence type="ECO:0000313" key="1">
    <source>
        <dbReference type="EMBL" id="KAK7306596.1"/>
    </source>
</evidence>
<keyword evidence="2" id="KW-1185">Reference proteome</keyword>
<sequence>MVIPPIRNLPKAFNTDRCHSDLMEKKSGRNLKLESYRSGPGRDFGLIFGADRTVRNGLHLYGNGTDSRKSGVMAKTPNEVEIAKVVATSPLH</sequence>
<accession>A0AAN9JY95</accession>
<comment type="caution">
    <text evidence="1">The sequence shown here is derived from an EMBL/GenBank/DDBJ whole genome shotgun (WGS) entry which is preliminary data.</text>
</comment>
<name>A0AAN9JY95_CANGL</name>
<proteinExistence type="predicted"/>
<evidence type="ECO:0000313" key="2">
    <source>
        <dbReference type="Proteomes" id="UP001367508"/>
    </source>
</evidence>
<dbReference type="Proteomes" id="UP001367508">
    <property type="component" value="Unassembled WGS sequence"/>
</dbReference>
<dbReference type="EMBL" id="JAYMYQ010000011">
    <property type="protein sequence ID" value="KAK7306596.1"/>
    <property type="molecule type" value="Genomic_DNA"/>
</dbReference>
<reference evidence="1 2" key="1">
    <citation type="submission" date="2024-01" db="EMBL/GenBank/DDBJ databases">
        <title>The genomes of 5 underutilized Papilionoideae crops provide insights into root nodulation and disease resistanc.</title>
        <authorList>
            <person name="Jiang F."/>
        </authorList>
    </citation>
    <scope>NUCLEOTIDE SEQUENCE [LARGE SCALE GENOMIC DNA]</scope>
    <source>
        <strain evidence="1">LVBAO_FW01</strain>
        <tissue evidence="1">Leaves</tissue>
    </source>
</reference>
<organism evidence="1 2">
    <name type="scientific">Canavalia gladiata</name>
    <name type="common">Sword bean</name>
    <name type="synonym">Dolichos gladiatus</name>
    <dbReference type="NCBI Taxonomy" id="3824"/>
    <lineage>
        <taxon>Eukaryota</taxon>
        <taxon>Viridiplantae</taxon>
        <taxon>Streptophyta</taxon>
        <taxon>Embryophyta</taxon>
        <taxon>Tracheophyta</taxon>
        <taxon>Spermatophyta</taxon>
        <taxon>Magnoliopsida</taxon>
        <taxon>eudicotyledons</taxon>
        <taxon>Gunneridae</taxon>
        <taxon>Pentapetalae</taxon>
        <taxon>rosids</taxon>
        <taxon>fabids</taxon>
        <taxon>Fabales</taxon>
        <taxon>Fabaceae</taxon>
        <taxon>Papilionoideae</taxon>
        <taxon>50 kb inversion clade</taxon>
        <taxon>NPAAA clade</taxon>
        <taxon>indigoferoid/millettioid clade</taxon>
        <taxon>Phaseoleae</taxon>
        <taxon>Canavalia</taxon>
    </lineage>
</organism>
<protein>
    <submittedName>
        <fullName evidence="1">Uncharacterized protein</fullName>
    </submittedName>
</protein>
<gene>
    <name evidence="1" type="ORF">VNO77_44545</name>
</gene>